<dbReference type="PROSITE" id="PS50089">
    <property type="entry name" value="ZF_RING_2"/>
    <property type="match status" value="1"/>
</dbReference>
<dbReference type="InterPro" id="IPR013083">
    <property type="entry name" value="Znf_RING/FYVE/PHD"/>
</dbReference>
<dbReference type="KEGG" id="hazt:108664569"/>
<dbReference type="GO" id="GO:0008270">
    <property type="term" value="F:zinc ion binding"/>
    <property type="evidence" value="ECO:0007669"/>
    <property type="project" value="UniProtKB-KW"/>
</dbReference>
<keyword evidence="2 4" id="KW-0863">Zinc-finger</keyword>
<evidence type="ECO:0000256" key="2">
    <source>
        <dbReference type="ARBA" id="ARBA00022771"/>
    </source>
</evidence>
<dbReference type="Proteomes" id="UP000694843">
    <property type="component" value="Unplaced"/>
</dbReference>
<evidence type="ECO:0000256" key="1">
    <source>
        <dbReference type="ARBA" id="ARBA00022723"/>
    </source>
</evidence>
<evidence type="ECO:0000313" key="6">
    <source>
        <dbReference type="Proteomes" id="UP000694843"/>
    </source>
</evidence>
<reference evidence="7" key="1">
    <citation type="submission" date="2025-08" db="UniProtKB">
        <authorList>
            <consortium name="RefSeq"/>
        </authorList>
    </citation>
    <scope>IDENTIFICATION</scope>
    <source>
        <tissue evidence="7">Whole organism</tissue>
    </source>
</reference>
<dbReference type="RefSeq" id="XP_018006673.1">
    <property type="nucleotide sequence ID" value="XM_018151184.2"/>
</dbReference>
<evidence type="ECO:0000256" key="3">
    <source>
        <dbReference type="ARBA" id="ARBA00022833"/>
    </source>
</evidence>
<dbReference type="InterPro" id="IPR001841">
    <property type="entry name" value="Znf_RING"/>
</dbReference>
<keyword evidence="6" id="KW-1185">Reference proteome</keyword>
<dbReference type="SUPFAM" id="SSF57850">
    <property type="entry name" value="RING/U-box"/>
    <property type="match status" value="1"/>
</dbReference>
<dbReference type="PROSITE" id="PS00518">
    <property type="entry name" value="ZF_RING_1"/>
    <property type="match status" value="1"/>
</dbReference>
<proteinExistence type="predicted"/>
<dbReference type="GeneID" id="108664569"/>
<name>A0A8B7MZH2_HYAAZ</name>
<evidence type="ECO:0000259" key="5">
    <source>
        <dbReference type="PROSITE" id="PS50089"/>
    </source>
</evidence>
<dbReference type="AlphaFoldDB" id="A0A8B7MZH2"/>
<accession>A0A8B7MZH2</accession>
<gene>
    <name evidence="7" type="primary">LOC108664569</name>
</gene>
<evidence type="ECO:0000256" key="4">
    <source>
        <dbReference type="PROSITE-ProRule" id="PRU00175"/>
    </source>
</evidence>
<organism evidence="6 7">
    <name type="scientific">Hyalella azteca</name>
    <name type="common">Amphipod</name>
    <dbReference type="NCBI Taxonomy" id="294128"/>
    <lineage>
        <taxon>Eukaryota</taxon>
        <taxon>Metazoa</taxon>
        <taxon>Ecdysozoa</taxon>
        <taxon>Arthropoda</taxon>
        <taxon>Crustacea</taxon>
        <taxon>Multicrustacea</taxon>
        <taxon>Malacostraca</taxon>
        <taxon>Eumalacostraca</taxon>
        <taxon>Peracarida</taxon>
        <taxon>Amphipoda</taxon>
        <taxon>Senticaudata</taxon>
        <taxon>Talitrida</taxon>
        <taxon>Talitroidea</taxon>
        <taxon>Hyalellidae</taxon>
        <taxon>Hyalella</taxon>
    </lineage>
</organism>
<dbReference type="Gene3D" id="3.30.40.10">
    <property type="entry name" value="Zinc/RING finger domain, C3HC4 (zinc finger)"/>
    <property type="match status" value="1"/>
</dbReference>
<sequence>MGCDTEATRKLIRDIEKFSETLKSKKNASADLSILGTLRSLLREILIDSPDMEAARKLLNAFKDVAFADLKDYTIELVTRSLKLITYEFNDYEFIYKATKQDANLVRSLRNVLRICLEGKLSACGCTGCRRILRQCDVIFNKLEEAMEWMEAAILLKDENIFKCFDIKKATSLRYYLLEQKCSDCRTKLDTDDNFIIFSDCTHVLCLRCYPATCSAGGTACPQCRRKSPTTLESFTVSKMLALRKWRSKNQSHEYLDRSVPGRHSVVEIQTSRGLYIEIQTTRGHHAEILDFLQNFIRFDND</sequence>
<keyword evidence="3" id="KW-0862">Zinc</keyword>
<protein>
    <submittedName>
        <fullName evidence="7">Uncharacterized protein LOC108664569</fullName>
    </submittedName>
</protein>
<keyword evidence="1" id="KW-0479">Metal-binding</keyword>
<evidence type="ECO:0000313" key="7">
    <source>
        <dbReference type="RefSeq" id="XP_018006673.1"/>
    </source>
</evidence>
<dbReference type="InterPro" id="IPR017907">
    <property type="entry name" value="Znf_RING_CS"/>
</dbReference>
<feature type="domain" description="RING-type" evidence="5">
    <location>
        <begin position="182"/>
        <end position="225"/>
    </location>
</feature>